<dbReference type="Gene3D" id="3.40.50.880">
    <property type="match status" value="1"/>
</dbReference>
<gene>
    <name evidence="2" type="ORF">CRP01_19805</name>
</gene>
<accession>A0A2D0N938</accession>
<evidence type="ECO:0000313" key="3">
    <source>
        <dbReference type="Proteomes" id="UP000223913"/>
    </source>
</evidence>
<dbReference type="Pfam" id="PF01965">
    <property type="entry name" value="DJ-1_PfpI"/>
    <property type="match status" value="1"/>
</dbReference>
<dbReference type="CDD" id="cd03139">
    <property type="entry name" value="GATase1_PfpI_2"/>
    <property type="match status" value="1"/>
</dbReference>
<dbReference type="PANTHER" id="PTHR43130">
    <property type="entry name" value="ARAC-FAMILY TRANSCRIPTIONAL REGULATOR"/>
    <property type="match status" value="1"/>
</dbReference>
<name>A0A2D0N938_FLAN2</name>
<reference evidence="2 3" key="1">
    <citation type="submission" date="2017-10" db="EMBL/GenBank/DDBJ databases">
        <title>The draft genome sequence of Lewinella nigricans NBRC 102662.</title>
        <authorList>
            <person name="Wang K."/>
        </authorList>
    </citation>
    <scope>NUCLEOTIDE SEQUENCE [LARGE SCALE GENOMIC DNA]</scope>
    <source>
        <strain evidence="2 3">NBRC 102662</strain>
    </source>
</reference>
<dbReference type="EMBL" id="PDUD01000024">
    <property type="protein sequence ID" value="PHN04898.1"/>
    <property type="molecule type" value="Genomic_DNA"/>
</dbReference>
<dbReference type="InterPro" id="IPR002818">
    <property type="entry name" value="DJ-1/PfpI"/>
</dbReference>
<dbReference type="GO" id="GO:0006355">
    <property type="term" value="P:regulation of DNA-templated transcription"/>
    <property type="evidence" value="ECO:0007669"/>
    <property type="project" value="TreeGrafter"/>
</dbReference>
<dbReference type="Proteomes" id="UP000223913">
    <property type="component" value="Unassembled WGS sequence"/>
</dbReference>
<dbReference type="InterPro" id="IPR029062">
    <property type="entry name" value="Class_I_gatase-like"/>
</dbReference>
<dbReference type="AlphaFoldDB" id="A0A2D0N938"/>
<dbReference type="InterPro" id="IPR052158">
    <property type="entry name" value="INH-QAR"/>
</dbReference>
<evidence type="ECO:0000313" key="2">
    <source>
        <dbReference type="EMBL" id="PHN04898.1"/>
    </source>
</evidence>
<evidence type="ECO:0000259" key="1">
    <source>
        <dbReference type="Pfam" id="PF01965"/>
    </source>
</evidence>
<feature type="domain" description="DJ-1/PfpI" evidence="1">
    <location>
        <begin position="40"/>
        <end position="164"/>
    </location>
</feature>
<dbReference type="PANTHER" id="PTHR43130:SF2">
    <property type="entry name" value="DJ-1_PFPI DOMAIN-CONTAINING PROTEIN"/>
    <property type="match status" value="1"/>
</dbReference>
<proteinExistence type="predicted"/>
<sequence length="185" mass="20660">MQIAFILYDDLTLLDFIGFYDPVSRLRSMKFLPDLSWRLCATKAMVTDSFGMHLRVDQVTPDLAEFDAIFIPGGLGSRPLQYDDEFIAWIKTAETVPWKISVCTGSLLLGAAGFLEQKRATTHFDEYDTLGSYCGEVVRERIVADGQIITGGAVATSLDLGLYMCERWAGAEAARAIQTRMHYKV</sequence>
<organism evidence="2 3">
    <name type="scientific">Flavilitoribacter nigricans (strain ATCC 23147 / DSM 23189 / NBRC 102662 / NCIMB 1420 / SS-2)</name>
    <name type="common">Lewinella nigricans</name>
    <dbReference type="NCBI Taxonomy" id="1122177"/>
    <lineage>
        <taxon>Bacteria</taxon>
        <taxon>Pseudomonadati</taxon>
        <taxon>Bacteroidota</taxon>
        <taxon>Saprospiria</taxon>
        <taxon>Saprospirales</taxon>
        <taxon>Lewinellaceae</taxon>
        <taxon>Flavilitoribacter</taxon>
    </lineage>
</organism>
<protein>
    <submittedName>
        <fullName evidence="2">Thiamine biosynthesis protein ThiJ</fullName>
    </submittedName>
</protein>
<keyword evidence="3" id="KW-1185">Reference proteome</keyword>
<dbReference type="OrthoDB" id="9803764at2"/>
<comment type="caution">
    <text evidence="2">The sequence shown here is derived from an EMBL/GenBank/DDBJ whole genome shotgun (WGS) entry which is preliminary data.</text>
</comment>
<dbReference type="SUPFAM" id="SSF52317">
    <property type="entry name" value="Class I glutamine amidotransferase-like"/>
    <property type="match status" value="1"/>
</dbReference>